<sequence length="66" mass="7495">MDSTLKVITERNIDDSIMMTRQFRSKSVSISSDTEVESIARAPARVRRSVKSKLNNLDAILELQNK</sequence>
<organism evidence="1 2">
    <name type="scientific">Rhynchophorus ferrugineus</name>
    <name type="common">Red palm weevil</name>
    <name type="synonym">Curculio ferrugineus</name>
    <dbReference type="NCBI Taxonomy" id="354439"/>
    <lineage>
        <taxon>Eukaryota</taxon>
        <taxon>Metazoa</taxon>
        <taxon>Ecdysozoa</taxon>
        <taxon>Arthropoda</taxon>
        <taxon>Hexapoda</taxon>
        <taxon>Insecta</taxon>
        <taxon>Pterygota</taxon>
        <taxon>Neoptera</taxon>
        <taxon>Endopterygota</taxon>
        <taxon>Coleoptera</taxon>
        <taxon>Polyphaga</taxon>
        <taxon>Cucujiformia</taxon>
        <taxon>Curculionidae</taxon>
        <taxon>Dryophthorinae</taxon>
        <taxon>Rhynchophorus</taxon>
    </lineage>
</organism>
<gene>
    <name evidence="1" type="ORF">GWI33_015942</name>
</gene>
<proteinExistence type="predicted"/>
<comment type="caution">
    <text evidence="1">The sequence shown here is derived from an EMBL/GenBank/DDBJ whole genome shotgun (WGS) entry which is preliminary data.</text>
</comment>
<accession>A0A834M3Y2</accession>
<name>A0A834M3Y2_RHYFE</name>
<keyword evidence="2" id="KW-1185">Reference proteome</keyword>
<dbReference type="EMBL" id="JAACXV010014010">
    <property type="protein sequence ID" value="KAF7271151.1"/>
    <property type="molecule type" value="Genomic_DNA"/>
</dbReference>
<protein>
    <submittedName>
        <fullName evidence="1">Uncharacterized protein</fullName>
    </submittedName>
</protein>
<evidence type="ECO:0000313" key="2">
    <source>
        <dbReference type="Proteomes" id="UP000625711"/>
    </source>
</evidence>
<dbReference type="AlphaFoldDB" id="A0A834M3Y2"/>
<evidence type="ECO:0000313" key="1">
    <source>
        <dbReference type="EMBL" id="KAF7271151.1"/>
    </source>
</evidence>
<dbReference type="Proteomes" id="UP000625711">
    <property type="component" value="Unassembled WGS sequence"/>
</dbReference>
<reference evidence="1" key="1">
    <citation type="submission" date="2020-08" db="EMBL/GenBank/DDBJ databases">
        <title>Genome sequencing and assembly of the red palm weevil Rhynchophorus ferrugineus.</title>
        <authorList>
            <person name="Dias G.B."/>
            <person name="Bergman C.M."/>
            <person name="Manee M."/>
        </authorList>
    </citation>
    <scope>NUCLEOTIDE SEQUENCE</scope>
    <source>
        <strain evidence="1">AA-2017</strain>
        <tissue evidence="1">Whole larva</tissue>
    </source>
</reference>